<evidence type="ECO:0000256" key="4">
    <source>
        <dbReference type="ARBA" id="ARBA00022801"/>
    </source>
</evidence>
<dbReference type="Pfam" id="PF13091">
    <property type="entry name" value="PLDc_2"/>
    <property type="match status" value="1"/>
</dbReference>
<evidence type="ECO:0000256" key="6">
    <source>
        <dbReference type="ARBA" id="ARBA00023098"/>
    </source>
</evidence>
<feature type="domain" description="PLD phosphodiesterase" evidence="7">
    <location>
        <begin position="123"/>
        <end position="150"/>
    </location>
</feature>
<keyword evidence="4" id="KW-0378">Hydrolase</keyword>
<evidence type="ECO:0000256" key="3">
    <source>
        <dbReference type="ARBA" id="ARBA00012027"/>
    </source>
</evidence>
<dbReference type="GO" id="GO:0004630">
    <property type="term" value="F:phospholipase D activity"/>
    <property type="evidence" value="ECO:0007669"/>
    <property type="project" value="UniProtKB-EC"/>
</dbReference>
<dbReference type="PANTHER" id="PTHR43856">
    <property type="entry name" value="CARDIOLIPIN HYDROLASE"/>
    <property type="match status" value="1"/>
</dbReference>
<dbReference type="EMBL" id="DTGD01000005">
    <property type="protein sequence ID" value="HGB35301.1"/>
    <property type="molecule type" value="Genomic_DNA"/>
</dbReference>
<keyword evidence="5" id="KW-0442">Lipid degradation</keyword>
<comment type="catalytic activity">
    <reaction evidence="1">
        <text>a 1,2-diacyl-sn-glycero-3-phosphocholine + H2O = a 1,2-diacyl-sn-glycero-3-phosphate + choline + H(+)</text>
        <dbReference type="Rhea" id="RHEA:14445"/>
        <dbReference type="ChEBI" id="CHEBI:15354"/>
        <dbReference type="ChEBI" id="CHEBI:15377"/>
        <dbReference type="ChEBI" id="CHEBI:15378"/>
        <dbReference type="ChEBI" id="CHEBI:57643"/>
        <dbReference type="ChEBI" id="CHEBI:58608"/>
        <dbReference type="EC" id="3.1.4.4"/>
    </reaction>
</comment>
<protein>
    <recommendedName>
        <fullName evidence="3">phospholipase D</fullName>
        <ecNumber evidence="3">3.1.4.4</ecNumber>
    </recommendedName>
</protein>
<sequence>MLALFLFFQLALQPNSITNFTDESSKVKAIFDSSYCDVVSNLIDNAQKEILIGMFQFSYYADKPESFSNKLLSKLIEKSKKGVKIKIILEGGEPFLGKGFYESVNEIIRLLKQANIEVKTDKRNKTTHAKFIVVDSRYILLGSTNWTYFGLQANNESNVLIESEALAKEFKKYFEKLWKESEEKAPSYFETEKSYFAGVIRSVERKVSKKGRPYTIIYLKDGTKIFITGHYDLLPGMRIKVEGKKTTFRGKEEIKAYRIEVLN</sequence>
<dbReference type="SUPFAM" id="SSF56024">
    <property type="entry name" value="Phospholipase D/nuclease"/>
    <property type="match status" value="1"/>
</dbReference>
<dbReference type="GO" id="GO:0006793">
    <property type="term" value="P:phosphorus metabolic process"/>
    <property type="evidence" value="ECO:0007669"/>
    <property type="project" value="UniProtKB-ARBA"/>
</dbReference>
<comment type="similarity">
    <text evidence="2">Belongs to the phospholipase D family.</text>
</comment>
<evidence type="ECO:0000256" key="1">
    <source>
        <dbReference type="ARBA" id="ARBA00000798"/>
    </source>
</evidence>
<dbReference type="InterPro" id="IPR051406">
    <property type="entry name" value="PLD_domain"/>
</dbReference>
<dbReference type="GO" id="GO:0016891">
    <property type="term" value="F:RNA endonuclease activity producing 5'-phosphomonoesters, hydrolytic mechanism"/>
    <property type="evidence" value="ECO:0007669"/>
    <property type="project" value="TreeGrafter"/>
</dbReference>
<dbReference type="AlphaFoldDB" id="A0A7V3KMA7"/>
<evidence type="ECO:0000256" key="5">
    <source>
        <dbReference type="ARBA" id="ARBA00022963"/>
    </source>
</evidence>
<evidence type="ECO:0000259" key="7">
    <source>
        <dbReference type="PROSITE" id="PS50035"/>
    </source>
</evidence>
<dbReference type="GO" id="GO:0016042">
    <property type="term" value="P:lipid catabolic process"/>
    <property type="evidence" value="ECO:0007669"/>
    <property type="project" value="UniProtKB-KW"/>
</dbReference>
<evidence type="ECO:0000256" key="2">
    <source>
        <dbReference type="ARBA" id="ARBA00008664"/>
    </source>
</evidence>
<name>A0A7V3KMA7_UNCW3</name>
<dbReference type="EC" id="3.1.4.4" evidence="3"/>
<keyword evidence="6" id="KW-0443">Lipid metabolism</keyword>
<evidence type="ECO:0000313" key="8">
    <source>
        <dbReference type="EMBL" id="HGB35301.1"/>
    </source>
</evidence>
<dbReference type="InterPro" id="IPR025202">
    <property type="entry name" value="PLD-like_dom"/>
</dbReference>
<comment type="caution">
    <text evidence="8">The sequence shown here is derived from an EMBL/GenBank/DDBJ whole genome shotgun (WGS) entry which is preliminary data.</text>
</comment>
<proteinExistence type="inferred from homology"/>
<dbReference type="PANTHER" id="PTHR43856:SF1">
    <property type="entry name" value="MITOCHONDRIAL CARDIOLIPIN HYDROLASE"/>
    <property type="match status" value="1"/>
</dbReference>
<dbReference type="PROSITE" id="PS50035">
    <property type="entry name" value="PLD"/>
    <property type="match status" value="1"/>
</dbReference>
<accession>A0A7V3KMA7</accession>
<dbReference type="Gene3D" id="3.30.870.10">
    <property type="entry name" value="Endonuclease Chain A"/>
    <property type="match status" value="1"/>
</dbReference>
<gene>
    <name evidence="8" type="ORF">ENV38_00120</name>
</gene>
<reference evidence="8" key="1">
    <citation type="journal article" date="2020" name="mSystems">
        <title>Genome- and Community-Level Interaction Insights into Carbon Utilization and Element Cycling Functions of Hydrothermarchaeota in Hydrothermal Sediment.</title>
        <authorList>
            <person name="Zhou Z."/>
            <person name="Liu Y."/>
            <person name="Xu W."/>
            <person name="Pan J."/>
            <person name="Luo Z.H."/>
            <person name="Li M."/>
        </authorList>
    </citation>
    <scope>NUCLEOTIDE SEQUENCE [LARGE SCALE GENOMIC DNA]</scope>
    <source>
        <strain evidence="8">SpSt-754</strain>
    </source>
</reference>
<organism evidence="8">
    <name type="scientific">candidate division WOR-3 bacterium</name>
    <dbReference type="NCBI Taxonomy" id="2052148"/>
    <lineage>
        <taxon>Bacteria</taxon>
        <taxon>Bacteria division WOR-3</taxon>
    </lineage>
</organism>
<dbReference type="InterPro" id="IPR001736">
    <property type="entry name" value="PLipase_D/transphosphatidylase"/>
</dbReference>